<feature type="domain" description="AMMECR1" evidence="1">
    <location>
        <begin position="8"/>
        <end position="190"/>
    </location>
</feature>
<organism evidence="2 3">
    <name type="scientific">Methylomonas rivi</name>
    <dbReference type="NCBI Taxonomy" id="2952226"/>
    <lineage>
        <taxon>Bacteria</taxon>
        <taxon>Pseudomonadati</taxon>
        <taxon>Pseudomonadota</taxon>
        <taxon>Gammaproteobacteria</taxon>
        <taxon>Methylococcales</taxon>
        <taxon>Methylococcaceae</taxon>
        <taxon>Methylomonas</taxon>
    </lineage>
</organism>
<keyword evidence="3" id="KW-1185">Reference proteome</keyword>
<comment type="caution">
    <text evidence="2">The sequence shown here is derived from an EMBL/GenBank/DDBJ whole genome shotgun (WGS) entry which is preliminary data.</text>
</comment>
<dbReference type="PROSITE" id="PS51112">
    <property type="entry name" value="AMMECR1"/>
    <property type="match status" value="1"/>
</dbReference>
<evidence type="ECO:0000313" key="2">
    <source>
        <dbReference type="EMBL" id="MCQ8127703.1"/>
    </source>
</evidence>
<gene>
    <name evidence="2" type="primary">amrA</name>
    <name evidence="2" type="ORF">NP596_04445</name>
</gene>
<proteinExistence type="predicted"/>
<dbReference type="InterPro" id="IPR027485">
    <property type="entry name" value="AMMECR1_N"/>
</dbReference>
<dbReference type="PANTHER" id="PTHR13016:SF0">
    <property type="entry name" value="AMME SYNDROME CANDIDATE GENE 1 PROTEIN"/>
    <property type="match status" value="1"/>
</dbReference>
<dbReference type="Pfam" id="PF01871">
    <property type="entry name" value="AMMECR1"/>
    <property type="match status" value="1"/>
</dbReference>
<dbReference type="NCBIfam" id="TIGR04335">
    <property type="entry name" value="AmmeMemoSam_A"/>
    <property type="match status" value="1"/>
</dbReference>
<dbReference type="PANTHER" id="PTHR13016">
    <property type="entry name" value="AMMECR1 HOMOLOG"/>
    <property type="match status" value="1"/>
</dbReference>
<dbReference type="Gene3D" id="3.30.1490.150">
    <property type="entry name" value="Hypothetical protein ph0010, domain 2"/>
    <property type="match status" value="1"/>
</dbReference>
<evidence type="ECO:0000259" key="1">
    <source>
        <dbReference type="PROSITE" id="PS51112"/>
    </source>
</evidence>
<dbReference type="SUPFAM" id="SSF143447">
    <property type="entry name" value="AMMECR1-like"/>
    <property type="match status" value="1"/>
</dbReference>
<dbReference type="RefSeq" id="WP_256614052.1">
    <property type="nucleotide sequence ID" value="NZ_JANIBK010000014.1"/>
</dbReference>
<accession>A0ABT1U1K1</accession>
<dbReference type="Gene3D" id="3.30.700.20">
    <property type="entry name" value="Hypothetical protein ph0010, domain 1"/>
    <property type="match status" value="1"/>
</dbReference>
<dbReference type="InterPro" id="IPR036071">
    <property type="entry name" value="AMMECR1_dom_sf"/>
</dbReference>
<name>A0ABT1U1K1_9GAMM</name>
<dbReference type="Proteomes" id="UP001524586">
    <property type="component" value="Unassembled WGS sequence"/>
</dbReference>
<dbReference type="InterPro" id="IPR027623">
    <property type="entry name" value="AmmeMemoSam_A"/>
</dbReference>
<dbReference type="EMBL" id="JANIBK010000014">
    <property type="protein sequence ID" value="MCQ8127703.1"/>
    <property type="molecule type" value="Genomic_DNA"/>
</dbReference>
<evidence type="ECO:0000313" key="3">
    <source>
        <dbReference type="Proteomes" id="UP001524586"/>
    </source>
</evidence>
<sequence>MSQPLTQPQQSVLLSLAWQSIAHGLKTGKPLSIDCAKYPVDLARNGATFVILEYRRQPRGCVGNLDPIRPLAEDVSENAFAAAFYDRHFPAVTAAELDELDIHIDLLSALEPLSFSSELDLIGQLRPHIDGLVLQDGSHHASFLPSHWQNLPSPMQFLQHLKRKAGLPLTYWSKTIKANRFTAWRIPSSS</sequence>
<reference evidence="2 3" key="1">
    <citation type="submission" date="2022-07" db="EMBL/GenBank/DDBJ databases">
        <title>Methylomonas rivi sp. nov., Methylomonas rosea sp. nov., Methylomonas aureus sp. nov. and Methylomonas subterranea sp. nov., four novel methanotrophs isolated from a freshwater creek and the deep terrestrial subsurface.</title>
        <authorList>
            <person name="Abin C."/>
            <person name="Sankaranarayanan K."/>
            <person name="Garner C."/>
            <person name="Sindelar R."/>
            <person name="Kotary K."/>
            <person name="Garner R."/>
            <person name="Barclay S."/>
            <person name="Lawson P."/>
            <person name="Krumholz L."/>
        </authorList>
    </citation>
    <scope>NUCLEOTIDE SEQUENCE [LARGE SCALE GENOMIC DNA]</scope>
    <source>
        <strain evidence="2 3">WSC-6</strain>
    </source>
</reference>
<dbReference type="InterPro" id="IPR002733">
    <property type="entry name" value="AMMECR1_domain"/>
</dbReference>
<dbReference type="InterPro" id="IPR023473">
    <property type="entry name" value="AMMECR1"/>
</dbReference>
<protein>
    <submittedName>
        <fullName evidence="2">AmmeMemoRadiSam system protein A</fullName>
    </submittedName>
</protein>